<dbReference type="Pfam" id="PF01476">
    <property type="entry name" value="LysM"/>
    <property type="match status" value="2"/>
</dbReference>
<dbReference type="EMBL" id="CP027776">
    <property type="protein sequence ID" value="AVP65927.1"/>
    <property type="molecule type" value="Genomic_DNA"/>
</dbReference>
<feature type="compositionally biased region" description="Low complexity" evidence="1">
    <location>
        <begin position="121"/>
        <end position="131"/>
    </location>
</feature>
<dbReference type="CDD" id="cd00118">
    <property type="entry name" value="LysM"/>
    <property type="match status" value="2"/>
</dbReference>
<dbReference type="PROSITE" id="PS51782">
    <property type="entry name" value="LYSM"/>
    <property type="match status" value="2"/>
</dbReference>
<feature type="region of interest" description="Disordered" evidence="1">
    <location>
        <begin position="119"/>
        <end position="140"/>
    </location>
</feature>
<feature type="domain" description="LysM" evidence="3">
    <location>
        <begin position="73"/>
        <end position="116"/>
    </location>
</feature>
<dbReference type="GO" id="GO:0016787">
    <property type="term" value="F:hydrolase activity"/>
    <property type="evidence" value="ECO:0007669"/>
    <property type="project" value="InterPro"/>
</dbReference>
<dbReference type="Pfam" id="PF07486">
    <property type="entry name" value="Hydrolase_2"/>
    <property type="match status" value="1"/>
</dbReference>
<dbReference type="AlphaFoldDB" id="A0AAU8Z0V1"/>
<dbReference type="SMART" id="SM00257">
    <property type="entry name" value="LysM"/>
    <property type="match status" value="2"/>
</dbReference>
<dbReference type="SUPFAM" id="SSF54106">
    <property type="entry name" value="LysM domain"/>
    <property type="match status" value="2"/>
</dbReference>
<dbReference type="Gene3D" id="6.20.240.60">
    <property type="match status" value="1"/>
</dbReference>
<reference evidence="4 5" key="1">
    <citation type="submission" date="2018-01" db="EMBL/GenBank/DDBJ databases">
        <title>Genetic Diversity of Clostridium botulinum in seafood.</title>
        <authorList>
            <person name="Athira V."/>
            <person name="Arun Jyothi P.V."/>
            <person name="Lalitha K.V."/>
            <person name="Joseph T.C."/>
        </authorList>
    </citation>
    <scope>NUCLEOTIDE SEQUENCE [LARGE SCALE GENOMIC DNA]</scope>
    <source>
        <strain evidence="4 5">Mfbjulcb5</strain>
    </source>
</reference>
<dbReference type="Gene3D" id="1.10.10.2520">
    <property type="entry name" value="Cell wall hydrolase SleB, domain 1"/>
    <property type="match status" value="1"/>
</dbReference>
<feature type="signal peptide" evidence="2">
    <location>
        <begin position="1"/>
        <end position="26"/>
    </location>
</feature>
<gene>
    <name evidence="4" type="ORF">C3B64_17420</name>
</gene>
<feature type="domain" description="LysM" evidence="3">
    <location>
        <begin position="27"/>
        <end position="70"/>
    </location>
</feature>
<dbReference type="PANTHER" id="PTHR33734:SF22">
    <property type="entry name" value="MEMBRANE-BOUND LYTIC MUREIN TRANSGLYCOSYLASE D"/>
    <property type="match status" value="1"/>
</dbReference>
<dbReference type="GO" id="GO:0008932">
    <property type="term" value="F:lytic endotransglycosylase activity"/>
    <property type="evidence" value="ECO:0007669"/>
    <property type="project" value="TreeGrafter"/>
</dbReference>
<dbReference type="PANTHER" id="PTHR33734">
    <property type="entry name" value="LYSM DOMAIN-CONTAINING GPI-ANCHORED PROTEIN 2"/>
    <property type="match status" value="1"/>
</dbReference>
<dbReference type="InterPro" id="IPR018392">
    <property type="entry name" value="LysM"/>
</dbReference>
<protein>
    <submittedName>
        <fullName evidence="4">LysM peptidoglycan-binding domain-containing protein</fullName>
    </submittedName>
</protein>
<evidence type="ECO:0000313" key="5">
    <source>
        <dbReference type="Proteomes" id="UP000238070"/>
    </source>
</evidence>
<evidence type="ECO:0000313" key="4">
    <source>
        <dbReference type="EMBL" id="AVP65927.1"/>
    </source>
</evidence>
<sequence length="264" mass="28680">MTKHKSLKILLSTLIFCVSLSSPAFAANYKVTSGDSLYKISQLFNISSSTIIKNNNLSGDIIHPGQVLNIPCNTYSVKTGDSLFLISKAQGISLYNLRKANNKWDNTIYPGQVLNLPGKVSSTSSSNTTSPTPAPTTPKPIVNYTASDLDLLARLVTAEAQSEPYSAQVAVASVVINRIKSSQFPNSISSVIYQKSDGYYQFTPVVNGWINKPATEASKKAAKEALYGSDPSKGALYYFDDSATNKWLWSKPITARIGNMVYVK</sequence>
<dbReference type="InterPro" id="IPR042047">
    <property type="entry name" value="SleB_dom1"/>
</dbReference>
<dbReference type="InterPro" id="IPR036779">
    <property type="entry name" value="LysM_dom_sf"/>
</dbReference>
<accession>A0AAU8Z0V1</accession>
<organism evidence="4 5">
    <name type="scientific">Clostridium botulinum</name>
    <dbReference type="NCBI Taxonomy" id="1491"/>
    <lineage>
        <taxon>Bacteria</taxon>
        <taxon>Bacillati</taxon>
        <taxon>Bacillota</taxon>
        <taxon>Clostridia</taxon>
        <taxon>Eubacteriales</taxon>
        <taxon>Clostridiaceae</taxon>
        <taxon>Clostridium</taxon>
    </lineage>
</organism>
<evidence type="ECO:0000256" key="2">
    <source>
        <dbReference type="SAM" id="SignalP"/>
    </source>
</evidence>
<keyword evidence="2" id="KW-0732">Signal</keyword>
<evidence type="ECO:0000256" key="1">
    <source>
        <dbReference type="SAM" id="MobiDB-lite"/>
    </source>
</evidence>
<evidence type="ECO:0000259" key="3">
    <source>
        <dbReference type="PROSITE" id="PS51782"/>
    </source>
</evidence>
<dbReference type="InterPro" id="IPR011105">
    <property type="entry name" value="Cell_wall_hydrolase_SleB"/>
</dbReference>
<proteinExistence type="predicted"/>
<feature type="chain" id="PRO_5043750915" evidence="2">
    <location>
        <begin position="27"/>
        <end position="264"/>
    </location>
</feature>
<dbReference type="Proteomes" id="UP000238070">
    <property type="component" value="Chromosome"/>
</dbReference>
<name>A0AAU8Z0V1_CLOBO</name>
<dbReference type="Gene3D" id="3.10.350.10">
    <property type="entry name" value="LysM domain"/>
    <property type="match status" value="2"/>
</dbReference>